<name>A0A0G1U493_9BACT</name>
<sequence length="50" mass="5945">MAKKKMIIYDDTILVDFKLVFDAIREEKGDWQKVEKELQELLESVSGERE</sequence>
<accession>A0A0G1U493</accession>
<protein>
    <submittedName>
        <fullName evidence="1">Uncharacterized protein</fullName>
    </submittedName>
</protein>
<organism evidence="1 2">
    <name type="scientific">Candidatus Beckwithbacteria bacterium GW2011_GWB1_47_15</name>
    <dbReference type="NCBI Taxonomy" id="1618371"/>
    <lineage>
        <taxon>Bacteria</taxon>
        <taxon>Candidatus Beckwithiibacteriota</taxon>
    </lineage>
</organism>
<dbReference type="EMBL" id="LCNT01000004">
    <property type="protein sequence ID" value="KKU61123.1"/>
    <property type="molecule type" value="Genomic_DNA"/>
</dbReference>
<dbReference type="AlphaFoldDB" id="A0A0G1U493"/>
<dbReference type="Proteomes" id="UP000033860">
    <property type="component" value="Unassembled WGS sequence"/>
</dbReference>
<gene>
    <name evidence="1" type="ORF">UX85_C0004G0044</name>
</gene>
<reference evidence="1 2" key="1">
    <citation type="journal article" date="2015" name="Nature">
        <title>rRNA introns, odd ribosomes, and small enigmatic genomes across a large radiation of phyla.</title>
        <authorList>
            <person name="Brown C.T."/>
            <person name="Hug L.A."/>
            <person name="Thomas B.C."/>
            <person name="Sharon I."/>
            <person name="Castelle C.J."/>
            <person name="Singh A."/>
            <person name="Wilkins M.J."/>
            <person name="Williams K.H."/>
            <person name="Banfield J.F."/>
        </authorList>
    </citation>
    <scope>NUCLEOTIDE SEQUENCE [LARGE SCALE GENOMIC DNA]</scope>
</reference>
<evidence type="ECO:0000313" key="2">
    <source>
        <dbReference type="Proteomes" id="UP000033860"/>
    </source>
</evidence>
<evidence type="ECO:0000313" key="1">
    <source>
        <dbReference type="EMBL" id="KKU61123.1"/>
    </source>
</evidence>
<proteinExistence type="predicted"/>
<comment type="caution">
    <text evidence="1">The sequence shown here is derived from an EMBL/GenBank/DDBJ whole genome shotgun (WGS) entry which is preliminary data.</text>
</comment>